<evidence type="ECO:0000256" key="2">
    <source>
        <dbReference type="ARBA" id="ARBA00023172"/>
    </source>
</evidence>
<dbReference type="RefSeq" id="WP_184153364.1">
    <property type="nucleotide sequence ID" value="NZ_JACHKA010000001.1"/>
</dbReference>
<keyword evidence="6" id="KW-1185">Reference proteome</keyword>
<name>A0ABR6NFS2_9SPHN</name>
<feature type="compositionally biased region" description="Low complexity" evidence="3">
    <location>
        <begin position="200"/>
        <end position="210"/>
    </location>
</feature>
<evidence type="ECO:0000256" key="3">
    <source>
        <dbReference type="SAM" id="MobiDB-lite"/>
    </source>
</evidence>
<organism evidence="5 6">
    <name type="scientific">Sphingobium lignivorans</name>
    <dbReference type="NCBI Taxonomy" id="2735886"/>
    <lineage>
        <taxon>Bacteria</taxon>
        <taxon>Pseudomonadati</taxon>
        <taxon>Pseudomonadota</taxon>
        <taxon>Alphaproteobacteria</taxon>
        <taxon>Sphingomonadales</taxon>
        <taxon>Sphingomonadaceae</taxon>
        <taxon>Sphingobium</taxon>
    </lineage>
</organism>
<protein>
    <submittedName>
        <fullName evidence="5">Integrase</fullName>
    </submittedName>
</protein>
<dbReference type="SUPFAM" id="SSF56349">
    <property type="entry name" value="DNA breaking-rejoining enzymes"/>
    <property type="match status" value="1"/>
</dbReference>
<evidence type="ECO:0000313" key="6">
    <source>
        <dbReference type="Proteomes" id="UP001138540"/>
    </source>
</evidence>
<proteinExistence type="predicted"/>
<evidence type="ECO:0000256" key="1">
    <source>
        <dbReference type="ARBA" id="ARBA00022908"/>
    </source>
</evidence>
<dbReference type="InterPro" id="IPR011010">
    <property type="entry name" value="DNA_brk_join_enz"/>
</dbReference>
<dbReference type="InterPro" id="IPR050090">
    <property type="entry name" value="Tyrosine_recombinase_XerCD"/>
</dbReference>
<dbReference type="EMBL" id="JACHKA010000001">
    <property type="protein sequence ID" value="MBB5986134.1"/>
    <property type="molecule type" value="Genomic_DNA"/>
</dbReference>
<dbReference type="InterPro" id="IPR002104">
    <property type="entry name" value="Integrase_catalytic"/>
</dbReference>
<evidence type="ECO:0000313" key="5">
    <source>
        <dbReference type="EMBL" id="MBB5986134.1"/>
    </source>
</evidence>
<keyword evidence="2" id="KW-0233">DNA recombination</keyword>
<dbReference type="PROSITE" id="PS51898">
    <property type="entry name" value="TYR_RECOMBINASE"/>
    <property type="match status" value="1"/>
</dbReference>
<dbReference type="CDD" id="cd00796">
    <property type="entry name" value="INT_Rci_Hp1_C"/>
    <property type="match status" value="1"/>
</dbReference>
<reference evidence="5 6" key="1">
    <citation type="submission" date="2020-08" db="EMBL/GenBank/DDBJ databases">
        <title>Exploring microbial biodiversity for novel pathways involved in the catabolism of aromatic compounds derived from lignin.</title>
        <authorList>
            <person name="Elkins J."/>
        </authorList>
    </citation>
    <scope>NUCLEOTIDE SEQUENCE [LARGE SCALE GENOMIC DNA]</scope>
    <source>
        <strain evidence="5 6">B1D3A</strain>
    </source>
</reference>
<gene>
    <name evidence="5" type="ORF">HNP60_002108</name>
</gene>
<evidence type="ECO:0000259" key="4">
    <source>
        <dbReference type="PROSITE" id="PS51898"/>
    </source>
</evidence>
<comment type="caution">
    <text evidence="5">The sequence shown here is derived from an EMBL/GenBank/DDBJ whole genome shotgun (WGS) entry which is preliminary data.</text>
</comment>
<feature type="region of interest" description="Disordered" evidence="3">
    <location>
        <begin position="191"/>
        <end position="219"/>
    </location>
</feature>
<dbReference type="InterPro" id="IPR013762">
    <property type="entry name" value="Integrase-like_cat_sf"/>
</dbReference>
<sequence>MPIPLSNYDVEGKRKYLTRAETSKFIAAAKDEDVSVYFFCWFIATTGCRVSEALMVTRRSVDFEAGLVIIESLKKRRTGVFRAVPLPSAFLQKLSKWFDTKAIQPQSRLWPWSRMTAYRRVKTVMDRAGVEGPWATPKGLRHAFGVRAVQSGVPLHIVQRWLGHADMKTTAIYAGAVGPEERDLASRVWLDQEKPRRPSRSPSLPAASPPHEGMDPSVMGRSLRLHETPAPLEDHGNAGHASSKSGFEVCVDKVIHLASRVYAYMS</sequence>
<dbReference type="PANTHER" id="PTHR30349">
    <property type="entry name" value="PHAGE INTEGRASE-RELATED"/>
    <property type="match status" value="1"/>
</dbReference>
<feature type="domain" description="Tyr recombinase" evidence="4">
    <location>
        <begin position="12"/>
        <end position="186"/>
    </location>
</feature>
<dbReference type="Gene3D" id="1.10.443.10">
    <property type="entry name" value="Intergrase catalytic core"/>
    <property type="match status" value="1"/>
</dbReference>
<accession>A0ABR6NFS2</accession>
<dbReference type="PANTHER" id="PTHR30349:SF64">
    <property type="entry name" value="PROPHAGE INTEGRASE INTD-RELATED"/>
    <property type="match status" value="1"/>
</dbReference>
<dbReference type="Proteomes" id="UP001138540">
    <property type="component" value="Unassembled WGS sequence"/>
</dbReference>
<keyword evidence="1" id="KW-0229">DNA integration</keyword>
<dbReference type="Pfam" id="PF00589">
    <property type="entry name" value="Phage_integrase"/>
    <property type="match status" value="1"/>
</dbReference>